<sequence>MSTRVRGCGFHEQQLLLLDARHTFLNSPYAWKIYVTFSKFGNYAEKQRSADAEPLTKMVFCVVLASSSTNLDLDMAVHKGRHYNRMLGQPIGSNGSSRLRRQWFQGALTISSFAHHHD</sequence>
<gene>
    <name evidence="1" type="ORF">F442_07171</name>
</gene>
<evidence type="ECO:0000313" key="2">
    <source>
        <dbReference type="Proteomes" id="UP000018948"/>
    </source>
</evidence>
<dbReference type="EMBL" id="ANIY01001476">
    <property type="protein sequence ID" value="ETP46602.1"/>
    <property type="molecule type" value="Genomic_DNA"/>
</dbReference>
<name>W2ZGU9_PHYNI</name>
<organism evidence="1 2">
    <name type="scientific">Phytophthora nicotianae P10297</name>
    <dbReference type="NCBI Taxonomy" id="1317064"/>
    <lineage>
        <taxon>Eukaryota</taxon>
        <taxon>Sar</taxon>
        <taxon>Stramenopiles</taxon>
        <taxon>Oomycota</taxon>
        <taxon>Peronosporomycetes</taxon>
        <taxon>Peronosporales</taxon>
        <taxon>Peronosporaceae</taxon>
        <taxon>Phytophthora</taxon>
    </lineage>
</organism>
<comment type="caution">
    <text evidence="1">The sequence shown here is derived from an EMBL/GenBank/DDBJ whole genome shotgun (WGS) entry which is preliminary data.</text>
</comment>
<evidence type="ECO:0000313" key="1">
    <source>
        <dbReference type="EMBL" id="ETP46602.1"/>
    </source>
</evidence>
<dbReference type="AlphaFoldDB" id="W2ZGU9"/>
<reference evidence="1 2" key="1">
    <citation type="submission" date="2013-11" db="EMBL/GenBank/DDBJ databases">
        <title>The Genome Sequence of Phytophthora parasitica P10297.</title>
        <authorList>
            <consortium name="The Broad Institute Genomics Platform"/>
            <person name="Russ C."/>
            <person name="Tyler B."/>
            <person name="Panabieres F."/>
            <person name="Shan W."/>
            <person name="Tripathy S."/>
            <person name="Grunwald N."/>
            <person name="Machado M."/>
            <person name="Johnson C.S."/>
            <person name="Walker B."/>
            <person name="Young S.K."/>
            <person name="Zeng Q."/>
            <person name="Gargeya S."/>
            <person name="Fitzgerald M."/>
            <person name="Haas B."/>
            <person name="Abouelleil A."/>
            <person name="Allen A.W."/>
            <person name="Alvarado L."/>
            <person name="Arachchi H.M."/>
            <person name="Berlin A.M."/>
            <person name="Chapman S.B."/>
            <person name="Gainer-Dewar J."/>
            <person name="Goldberg J."/>
            <person name="Griggs A."/>
            <person name="Gujja S."/>
            <person name="Hansen M."/>
            <person name="Howarth C."/>
            <person name="Imamovic A."/>
            <person name="Ireland A."/>
            <person name="Larimer J."/>
            <person name="McCowan C."/>
            <person name="Murphy C."/>
            <person name="Pearson M."/>
            <person name="Poon T.W."/>
            <person name="Priest M."/>
            <person name="Roberts A."/>
            <person name="Saif S."/>
            <person name="Shea T."/>
            <person name="Sisk P."/>
            <person name="Sykes S."/>
            <person name="Wortman J."/>
            <person name="Nusbaum C."/>
            <person name="Birren B."/>
        </authorList>
    </citation>
    <scope>NUCLEOTIDE SEQUENCE [LARGE SCALE GENOMIC DNA]</scope>
    <source>
        <strain evidence="1 2">P10297</strain>
    </source>
</reference>
<proteinExistence type="predicted"/>
<protein>
    <submittedName>
        <fullName evidence="1">Uncharacterized protein</fullName>
    </submittedName>
</protein>
<dbReference type="Proteomes" id="UP000018948">
    <property type="component" value="Unassembled WGS sequence"/>
</dbReference>
<accession>W2ZGU9</accession>